<sequence length="100" mass="10719">MIVAFRTNQDQHSRTTDSTKFSNDEFHSAIAGAAETSEASILTSDSSSSNEISRITFTAQDATGFTPSIDNRVSSGDSEYASSTNWPQNSTQQAITPLPP</sequence>
<comment type="caution">
    <text evidence="2">The sequence shown here is derived from an EMBL/GenBank/DDBJ whole genome shotgun (WGS) entry which is preliminary data.</text>
</comment>
<dbReference type="AlphaFoldDB" id="A0A8H4W833"/>
<dbReference type="Proteomes" id="UP000566819">
    <property type="component" value="Unassembled WGS sequence"/>
</dbReference>
<evidence type="ECO:0000313" key="3">
    <source>
        <dbReference type="Proteomes" id="UP000566819"/>
    </source>
</evidence>
<proteinExistence type="predicted"/>
<dbReference type="EMBL" id="JAAMPI010000009">
    <property type="protein sequence ID" value="KAF4637813.1"/>
    <property type="molecule type" value="Genomic_DNA"/>
</dbReference>
<evidence type="ECO:0000256" key="1">
    <source>
        <dbReference type="SAM" id="MobiDB-lite"/>
    </source>
</evidence>
<protein>
    <submittedName>
        <fullName evidence="2">Uncharacterized protein</fullName>
    </submittedName>
</protein>
<feature type="region of interest" description="Disordered" evidence="1">
    <location>
        <begin position="1"/>
        <end position="21"/>
    </location>
</feature>
<name>A0A8H4W833_9HELO</name>
<feature type="compositionally biased region" description="Basic and acidic residues" evidence="1">
    <location>
        <begin position="9"/>
        <end position="21"/>
    </location>
</feature>
<keyword evidence="3" id="KW-1185">Reference proteome</keyword>
<evidence type="ECO:0000313" key="2">
    <source>
        <dbReference type="EMBL" id="KAF4637813.1"/>
    </source>
</evidence>
<reference evidence="2 3" key="1">
    <citation type="submission" date="2020-03" db="EMBL/GenBank/DDBJ databases">
        <title>Draft Genome Sequence of Cudoniella acicularis.</title>
        <authorList>
            <person name="Buettner E."/>
            <person name="Kellner H."/>
        </authorList>
    </citation>
    <scope>NUCLEOTIDE SEQUENCE [LARGE SCALE GENOMIC DNA]</scope>
    <source>
        <strain evidence="2 3">DSM 108380</strain>
    </source>
</reference>
<gene>
    <name evidence="2" type="ORF">G7Y89_g267</name>
</gene>
<organism evidence="2 3">
    <name type="scientific">Cudoniella acicularis</name>
    <dbReference type="NCBI Taxonomy" id="354080"/>
    <lineage>
        <taxon>Eukaryota</taxon>
        <taxon>Fungi</taxon>
        <taxon>Dikarya</taxon>
        <taxon>Ascomycota</taxon>
        <taxon>Pezizomycotina</taxon>
        <taxon>Leotiomycetes</taxon>
        <taxon>Helotiales</taxon>
        <taxon>Tricladiaceae</taxon>
        <taxon>Cudoniella</taxon>
    </lineage>
</organism>
<accession>A0A8H4W833</accession>
<feature type="region of interest" description="Disordered" evidence="1">
    <location>
        <begin position="63"/>
        <end position="100"/>
    </location>
</feature>